<dbReference type="InterPro" id="IPR053168">
    <property type="entry name" value="Glutamic_endopeptidase"/>
</dbReference>
<name>A0A7S1EYU6_NOCSC</name>
<dbReference type="InterPro" id="IPR004314">
    <property type="entry name" value="Neprosin"/>
</dbReference>
<dbReference type="PANTHER" id="PTHR31589">
    <property type="entry name" value="PROTEIN, PUTATIVE (DUF239)-RELATED-RELATED"/>
    <property type="match status" value="1"/>
</dbReference>
<gene>
    <name evidence="2" type="ORF">NSCI0253_LOCUS6637</name>
</gene>
<dbReference type="AlphaFoldDB" id="A0A7S1EYU6"/>
<dbReference type="PANTHER" id="PTHR31589:SF223">
    <property type="entry name" value="PROTEIN, PUTATIVE (DUF239)-RELATED"/>
    <property type="match status" value="1"/>
</dbReference>
<dbReference type="EMBL" id="HBFQ01009491">
    <property type="protein sequence ID" value="CAD8832290.1"/>
    <property type="molecule type" value="Transcribed_RNA"/>
</dbReference>
<proteinExistence type="predicted"/>
<accession>A0A7S1EYU6</accession>
<dbReference type="Pfam" id="PF03080">
    <property type="entry name" value="Neprosin"/>
    <property type="match status" value="1"/>
</dbReference>
<evidence type="ECO:0000313" key="2">
    <source>
        <dbReference type="EMBL" id="CAD8832290.1"/>
    </source>
</evidence>
<sequence>MAENDARYRVRDGAAFDEMRQHILQMYDGVEVEHSFLDDHHFDCVPVHSQPSVRASGASIATPPPLLTASTGHVSVVQGRRDDFGNALECLEGTIPMLRLSFDRLLRFHTLDHFFAKTAAGPTSNSSLESTGSAHKYAHAYQSVANEGGTSEFEISNPSGDFTLSQHWYSAYLSSGSVQTAECGNVHYPDAGWNPAVLFVYHTNNGYAAGSGCYNLDCAGFVQVDNTYALAGKWPSYSSDGGIQTVLSLGYQFSEGNWWLHVGGKFIGYYPGSVYNGGPMAQGATGIDYGGETYTSGSTWPQMGSGEFASSGWKRAAFHRNINYYSGGAAHTAALNTVAYDTTCYTIDQHAATDGSNWGAYFYFGGPGGSPCSSAVAAEVVV</sequence>
<organism evidence="2">
    <name type="scientific">Noctiluca scintillans</name>
    <name type="common">Sea sparkle</name>
    <name type="synonym">Red tide dinoflagellate</name>
    <dbReference type="NCBI Taxonomy" id="2966"/>
    <lineage>
        <taxon>Eukaryota</taxon>
        <taxon>Sar</taxon>
        <taxon>Alveolata</taxon>
        <taxon>Dinophyceae</taxon>
        <taxon>Noctilucales</taxon>
        <taxon>Noctilucaceae</taxon>
        <taxon>Noctiluca</taxon>
    </lineage>
</organism>
<evidence type="ECO:0000259" key="1">
    <source>
        <dbReference type="PROSITE" id="PS52045"/>
    </source>
</evidence>
<reference evidence="2" key="1">
    <citation type="submission" date="2021-01" db="EMBL/GenBank/DDBJ databases">
        <authorList>
            <person name="Corre E."/>
            <person name="Pelletier E."/>
            <person name="Niang G."/>
            <person name="Scheremetjew M."/>
            <person name="Finn R."/>
            <person name="Kale V."/>
            <person name="Holt S."/>
            <person name="Cochrane G."/>
            <person name="Meng A."/>
            <person name="Brown T."/>
            <person name="Cohen L."/>
        </authorList>
    </citation>
    <scope>NUCLEOTIDE SEQUENCE</scope>
</reference>
<protein>
    <recommendedName>
        <fullName evidence="1">Neprosin PEP catalytic domain-containing protein</fullName>
    </recommendedName>
</protein>
<feature type="domain" description="Neprosin PEP catalytic" evidence="1">
    <location>
        <begin position="123"/>
        <end position="373"/>
    </location>
</feature>
<dbReference type="PROSITE" id="PS52045">
    <property type="entry name" value="NEPROSIN_PEP_CD"/>
    <property type="match status" value="1"/>
</dbReference>